<dbReference type="EMBL" id="QGNW01000018">
    <property type="protein sequence ID" value="RVX15450.1"/>
    <property type="molecule type" value="Genomic_DNA"/>
</dbReference>
<dbReference type="Proteomes" id="UP000288805">
    <property type="component" value="Unassembled WGS sequence"/>
</dbReference>
<gene>
    <name evidence="2" type="ORF">CK203_009314</name>
</gene>
<dbReference type="AlphaFoldDB" id="A0A438K2M2"/>
<organism evidence="2 3">
    <name type="scientific">Vitis vinifera</name>
    <name type="common">Grape</name>
    <dbReference type="NCBI Taxonomy" id="29760"/>
    <lineage>
        <taxon>Eukaryota</taxon>
        <taxon>Viridiplantae</taxon>
        <taxon>Streptophyta</taxon>
        <taxon>Embryophyta</taxon>
        <taxon>Tracheophyta</taxon>
        <taxon>Spermatophyta</taxon>
        <taxon>Magnoliopsida</taxon>
        <taxon>eudicotyledons</taxon>
        <taxon>Gunneridae</taxon>
        <taxon>Pentapetalae</taxon>
        <taxon>rosids</taxon>
        <taxon>Vitales</taxon>
        <taxon>Vitaceae</taxon>
        <taxon>Viteae</taxon>
        <taxon>Vitis</taxon>
    </lineage>
</organism>
<sequence length="269" mass="30933">MQPLLMEFCRLIANEVLLAEVNRYPGSFLLHVSSARISILGGWWFVVYDLADGILVEYTYLTMKVVNVLVEEVLPRGGGWGLMGCLRRRSSMFRLMRSLDGVHLSPSVPDARLWPLSSSGLFSVKSFFLTLSQFFGSPQVFPSKFVWNSQIPFKVQSFIWLVAHKKVNTNDMLQVRRPYKALSPDICILCMKHGESADHIFLHCSLTIGLWHKLFQLAKMDWVPPRSILDMMYIKFNGFGSFKRGIALWQAANIALIRIVWRERNARIF</sequence>
<protein>
    <recommendedName>
        <fullName evidence="1">Reverse transcriptase zinc-binding domain-containing protein</fullName>
    </recommendedName>
</protein>
<reference evidence="2 3" key="1">
    <citation type="journal article" date="2018" name="PLoS Genet.">
        <title>Population sequencing reveals clonal diversity and ancestral inbreeding in the grapevine cultivar Chardonnay.</title>
        <authorList>
            <person name="Roach M.J."/>
            <person name="Johnson D.L."/>
            <person name="Bohlmann J."/>
            <person name="van Vuuren H.J."/>
            <person name="Jones S.J."/>
            <person name="Pretorius I.S."/>
            <person name="Schmidt S.A."/>
            <person name="Borneman A.R."/>
        </authorList>
    </citation>
    <scope>NUCLEOTIDE SEQUENCE [LARGE SCALE GENOMIC DNA]</scope>
    <source>
        <strain evidence="3">cv. Chardonnay</strain>
        <tissue evidence="2">Leaf</tissue>
    </source>
</reference>
<feature type="domain" description="Reverse transcriptase zinc-binding" evidence="1">
    <location>
        <begin position="122"/>
        <end position="211"/>
    </location>
</feature>
<dbReference type="Pfam" id="PF13966">
    <property type="entry name" value="zf-RVT"/>
    <property type="match status" value="1"/>
</dbReference>
<proteinExistence type="predicted"/>
<evidence type="ECO:0000313" key="3">
    <source>
        <dbReference type="Proteomes" id="UP000288805"/>
    </source>
</evidence>
<comment type="caution">
    <text evidence="2">The sequence shown here is derived from an EMBL/GenBank/DDBJ whole genome shotgun (WGS) entry which is preliminary data.</text>
</comment>
<name>A0A438K2M2_VITVI</name>
<evidence type="ECO:0000313" key="2">
    <source>
        <dbReference type="EMBL" id="RVX15450.1"/>
    </source>
</evidence>
<evidence type="ECO:0000259" key="1">
    <source>
        <dbReference type="Pfam" id="PF13966"/>
    </source>
</evidence>
<dbReference type="InterPro" id="IPR026960">
    <property type="entry name" value="RVT-Znf"/>
</dbReference>
<accession>A0A438K2M2</accession>